<evidence type="ECO:0000256" key="3">
    <source>
        <dbReference type="ARBA" id="ARBA00023180"/>
    </source>
</evidence>
<dbReference type="AlphaFoldDB" id="A0AA88Q851"/>
<keyword evidence="5" id="KW-0472">Membrane</keyword>
<evidence type="ECO:0000313" key="8">
    <source>
        <dbReference type="Proteomes" id="UP001187343"/>
    </source>
</evidence>
<feature type="domain" description="Ig-like" evidence="6">
    <location>
        <begin position="765"/>
        <end position="843"/>
    </location>
</feature>
<feature type="domain" description="Ig-like" evidence="6">
    <location>
        <begin position="974"/>
        <end position="1048"/>
    </location>
</feature>
<evidence type="ECO:0000313" key="7">
    <source>
        <dbReference type="EMBL" id="KAK2903195.1"/>
    </source>
</evidence>
<feature type="domain" description="Ig-like" evidence="6">
    <location>
        <begin position="504"/>
        <end position="591"/>
    </location>
</feature>
<feature type="transmembrane region" description="Helical" evidence="5">
    <location>
        <begin position="1071"/>
        <end position="1095"/>
    </location>
</feature>
<feature type="domain" description="Ig-like" evidence="6">
    <location>
        <begin position="598"/>
        <end position="676"/>
    </location>
</feature>
<dbReference type="InterPro" id="IPR007110">
    <property type="entry name" value="Ig-like_dom"/>
</dbReference>
<feature type="transmembrane region" description="Helical" evidence="5">
    <location>
        <begin position="854"/>
        <end position="881"/>
    </location>
</feature>
<dbReference type="EMBL" id="JAUYZG010000007">
    <property type="protein sequence ID" value="KAK2903195.1"/>
    <property type="molecule type" value="Genomic_DNA"/>
</dbReference>
<dbReference type="InterPro" id="IPR013783">
    <property type="entry name" value="Ig-like_fold"/>
</dbReference>
<evidence type="ECO:0000256" key="4">
    <source>
        <dbReference type="ARBA" id="ARBA00023319"/>
    </source>
</evidence>
<dbReference type="InterPro" id="IPR052598">
    <property type="entry name" value="IgSF_CEA-related"/>
</dbReference>
<dbReference type="Pfam" id="PF13927">
    <property type="entry name" value="Ig_3"/>
    <property type="match status" value="4"/>
</dbReference>
<evidence type="ECO:0000256" key="5">
    <source>
        <dbReference type="SAM" id="Phobius"/>
    </source>
</evidence>
<comment type="caution">
    <text evidence="7">The sequence shown here is derived from an EMBL/GenBank/DDBJ whole genome shotgun (WGS) entry which is preliminary data.</text>
</comment>
<dbReference type="SMART" id="SM00408">
    <property type="entry name" value="IGc2"/>
    <property type="match status" value="8"/>
</dbReference>
<gene>
    <name evidence="7" type="ORF">Q8A67_007908</name>
</gene>
<dbReference type="InterPro" id="IPR013106">
    <property type="entry name" value="Ig_V-set"/>
</dbReference>
<dbReference type="Proteomes" id="UP001187343">
    <property type="component" value="Unassembled WGS sequence"/>
</dbReference>
<keyword evidence="8" id="KW-1185">Reference proteome</keyword>
<dbReference type="PANTHER" id="PTHR44337:SF16">
    <property type="entry name" value="CARCINOEMBRYONIC ANTIGEN-RELATED CELL ADHESION MOLECULE 20-LIKE-RELATED"/>
    <property type="match status" value="1"/>
</dbReference>
<dbReference type="Pfam" id="PF00047">
    <property type="entry name" value="ig"/>
    <property type="match status" value="1"/>
</dbReference>
<keyword evidence="2" id="KW-1015">Disulfide bond</keyword>
<keyword evidence="5" id="KW-0812">Transmembrane</keyword>
<feature type="domain" description="Ig-like" evidence="6">
    <location>
        <begin position="172"/>
        <end position="246"/>
    </location>
</feature>
<dbReference type="PROSITE" id="PS50835">
    <property type="entry name" value="IG_LIKE"/>
    <property type="match status" value="7"/>
</dbReference>
<dbReference type="InterPro" id="IPR013151">
    <property type="entry name" value="Immunoglobulin_dom"/>
</dbReference>
<sequence>MPRRCCHAYDSYGERALCLGTAHAEAALNETECPHCEDMSLVFLRSRAALFRARPRFSRPPALFLPGICEEKAVGQRTSALGCGLTGPEKTLIEGESSANITSDGTGSITSVQWMKDNSPLPPSNSIIFSSDNRSVFISPVQRSDSGEYQCTYSNPISSGTAKLSLIINYGPDDVSIQGEVVVDLGVRVLLSCSANSEPAASFSWKFNGSDTGVTTDTFTIDQTDFTDSGDYECTALNSVTTRSTTQNHTLLVKVSEDLQFSELTNGAVGGSVVFAPDNPPSTSIDIIQWTFGTTIIMTAQSDSTIIVPAYRDRVSFDRNTFALELQNLRLDDSGIYKLTVVTSAGNQLRGETSLQVFEARQREGNQGITLRDDTESSIMMVSHGLYGTLWMLSCFGQFLSEDLQFPGPANGAVGGSVVFRPDNPPSTSDDLILWNFGSTPILTAQSDSTLIAPEYRDRVSFDRTTLALELQKLRLDDSGIYRLTVEDNSGGTLTGETLLHVFENITNVRLTGPEEPLIEGESSADISSERTGSITSVQWMKDNSPLSPSNSIIFSSDNRSVSISPVQRSDSGEYQCTYSNPISSGTAKLSLIINYGPDDVSIKGDDVVDLGVRLSLSCSANSEPAASFSWKFNGSDTGVTTDTFTIDQTDFTDSGDYECTALNSITTRKTKQKHALLVKGGGGGLTSGAIAGIVIGVLVAVAGICGLIVYLTITKITRIIFSSDNRSVSISPVQRSDSGEYQCTYSNPISSETAKLSLIINYGPDDLSIQGENVVDLGVRVLLSCSANSEPVALFSWKFNGTDTNVTTDTFTIDQTDFTDSGEYECTALNNVTGRNASQKHALLVQVSGGGGLTAGAIAGIVIGVLVAVAGICGLTVYLIKTKKMLTGPEEPLLEGESSADISSEGTGSITSVQWMKDNSPLSPSNSIIFSSDNRSVFISPVQRSDSGEYQCTYSNPISSETAELSLIINYGPDDVSIKGDDVVDLGVRVSLSCSANSEPPASFSWKFNGSDTGVTTDAFTIDQTDFTDSGDYECSALNSITTRNTTQKHALLVKVGGGGGGGGGLTSGAIAGIVIGVLVAVAGICGLIVYLTITKM</sequence>
<feature type="transmembrane region" description="Helical" evidence="5">
    <location>
        <begin position="690"/>
        <end position="714"/>
    </location>
</feature>
<keyword evidence="4" id="KW-0393">Immunoglobulin domain</keyword>
<dbReference type="InterPro" id="IPR003598">
    <property type="entry name" value="Ig_sub2"/>
</dbReference>
<dbReference type="InterPro" id="IPR036179">
    <property type="entry name" value="Ig-like_dom_sf"/>
</dbReference>
<dbReference type="Pfam" id="PF07686">
    <property type="entry name" value="V-set"/>
    <property type="match status" value="1"/>
</dbReference>
<dbReference type="InterPro" id="IPR013098">
    <property type="entry name" value="Ig_I-set"/>
</dbReference>
<dbReference type="Gene3D" id="2.60.40.10">
    <property type="entry name" value="Immunoglobulins"/>
    <property type="match status" value="10"/>
</dbReference>
<dbReference type="PANTHER" id="PTHR44337">
    <property type="entry name" value="CARCINOEMBRYONIC ANTIGEN-RELATED CELL ADHESION MOLECULE 8"/>
    <property type="match status" value="1"/>
</dbReference>
<keyword evidence="3" id="KW-0325">Glycoprotein</keyword>
<dbReference type="InterPro" id="IPR003599">
    <property type="entry name" value="Ig_sub"/>
</dbReference>
<evidence type="ECO:0000259" key="6">
    <source>
        <dbReference type="PROSITE" id="PS50835"/>
    </source>
</evidence>
<feature type="domain" description="Ig-like" evidence="6">
    <location>
        <begin position="883"/>
        <end position="967"/>
    </location>
</feature>
<proteinExistence type="predicted"/>
<dbReference type="CDD" id="cd00096">
    <property type="entry name" value="Ig"/>
    <property type="match status" value="3"/>
</dbReference>
<evidence type="ECO:0000256" key="2">
    <source>
        <dbReference type="ARBA" id="ARBA00023157"/>
    </source>
</evidence>
<reference evidence="7" key="1">
    <citation type="submission" date="2023-08" db="EMBL/GenBank/DDBJ databases">
        <title>Chromosome-level Genome Assembly of mud carp (Cirrhinus molitorella).</title>
        <authorList>
            <person name="Liu H."/>
        </authorList>
    </citation>
    <scope>NUCLEOTIDE SEQUENCE</scope>
    <source>
        <strain evidence="7">Prfri</strain>
        <tissue evidence="7">Muscle</tissue>
    </source>
</reference>
<accession>A0AA88Q851</accession>
<keyword evidence="5" id="KW-1133">Transmembrane helix</keyword>
<dbReference type="Pfam" id="PF07679">
    <property type="entry name" value="I-set"/>
    <property type="match status" value="3"/>
</dbReference>
<organism evidence="7 8">
    <name type="scientific">Cirrhinus molitorella</name>
    <name type="common">mud carp</name>
    <dbReference type="NCBI Taxonomy" id="172907"/>
    <lineage>
        <taxon>Eukaryota</taxon>
        <taxon>Metazoa</taxon>
        <taxon>Chordata</taxon>
        <taxon>Craniata</taxon>
        <taxon>Vertebrata</taxon>
        <taxon>Euteleostomi</taxon>
        <taxon>Actinopterygii</taxon>
        <taxon>Neopterygii</taxon>
        <taxon>Teleostei</taxon>
        <taxon>Ostariophysi</taxon>
        <taxon>Cypriniformes</taxon>
        <taxon>Cyprinidae</taxon>
        <taxon>Labeoninae</taxon>
        <taxon>Labeonini</taxon>
        <taxon>Cirrhinus</taxon>
    </lineage>
</organism>
<name>A0AA88Q851_9TELE</name>
<evidence type="ECO:0000256" key="1">
    <source>
        <dbReference type="ARBA" id="ARBA00022729"/>
    </source>
</evidence>
<dbReference type="SUPFAM" id="SSF48726">
    <property type="entry name" value="Immunoglobulin"/>
    <property type="match status" value="10"/>
</dbReference>
<keyword evidence="1" id="KW-0732">Signal</keyword>
<feature type="domain" description="Ig-like" evidence="6">
    <location>
        <begin position="60"/>
        <end position="165"/>
    </location>
</feature>
<protein>
    <recommendedName>
        <fullName evidence="6">Ig-like domain-containing protein</fullName>
    </recommendedName>
</protein>
<dbReference type="SMART" id="SM00409">
    <property type="entry name" value="IG"/>
    <property type="match status" value="10"/>
</dbReference>